<organism evidence="1 2">
    <name type="scientific">Araneus ventricosus</name>
    <name type="common">Orbweaver spider</name>
    <name type="synonym">Epeira ventricosa</name>
    <dbReference type="NCBI Taxonomy" id="182803"/>
    <lineage>
        <taxon>Eukaryota</taxon>
        <taxon>Metazoa</taxon>
        <taxon>Ecdysozoa</taxon>
        <taxon>Arthropoda</taxon>
        <taxon>Chelicerata</taxon>
        <taxon>Arachnida</taxon>
        <taxon>Araneae</taxon>
        <taxon>Araneomorphae</taxon>
        <taxon>Entelegynae</taxon>
        <taxon>Araneoidea</taxon>
        <taxon>Araneidae</taxon>
        <taxon>Araneus</taxon>
    </lineage>
</organism>
<dbReference type="Proteomes" id="UP000499080">
    <property type="component" value="Unassembled WGS sequence"/>
</dbReference>
<dbReference type="AlphaFoldDB" id="A0A4Y2JZM9"/>
<feature type="non-terminal residue" evidence="1">
    <location>
        <position position="1"/>
    </location>
</feature>
<dbReference type="EMBL" id="BGPR01269899">
    <property type="protein sequence ID" value="GBM95530.1"/>
    <property type="molecule type" value="Genomic_DNA"/>
</dbReference>
<protein>
    <submittedName>
        <fullName evidence="1">Uncharacterized protein</fullName>
    </submittedName>
</protein>
<sequence length="108" mass="12272">STIATFLKKRKQIEEAVNSNEIEPQRKRLKVATNENIDAAVDLILINIEDKEEEPFKAVNVKGACDNIAGNWWEVTEKTIRVTEEDILTEIADEIENDDEETSTDIPD</sequence>
<proteinExistence type="predicted"/>
<keyword evidence="2" id="KW-1185">Reference proteome</keyword>
<gene>
    <name evidence="1" type="ORF">AVEN_142102_1</name>
</gene>
<evidence type="ECO:0000313" key="2">
    <source>
        <dbReference type="Proteomes" id="UP000499080"/>
    </source>
</evidence>
<accession>A0A4Y2JZM9</accession>
<name>A0A4Y2JZM9_ARAVE</name>
<comment type="caution">
    <text evidence="1">The sequence shown here is derived from an EMBL/GenBank/DDBJ whole genome shotgun (WGS) entry which is preliminary data.</text>
</comment>
<reference evidence="1 2" key="1">
    <citation type="journal article" date="2019" name="Sci. Rep.">
        <title>Orb-weaving spider Araneus ventricosus genome elucidates the spidroin gene catalogue.</title>
        <authorList>
            <person name="Kono N."/>
            <person name="Nakamura H."/>
            <person name="Ohtoshi R."/>
            <person name="Moran D.A.P."/>
            <person name="Shinohara A."/>
            <person name="Yoshida Y."/>
            <person name="Fujiwara M."/>
            <person name="Mori M."/>
            <person name="Tomita M."/>
            <person name="Arakawa K."/>
        </authorList>
    </citation>
    <scope>NUCLEOTIDE SEQUENCE [LARGE SCALE GENOMIC DNA]</scope>
</reference>
<dbReference type="OrthoDB" id="125347at2759"/>
<evidence type="ECO:0000313" key="1">
    <source>
        <dbReference type="EMBL" id="GBM95530.1"/>
    </source>
</evidence>